<feature type="signal peptide" evidence="1">
    <location>
        <begin position="1"/>
        <end position="22"/>
    </location>
</feature>
<dbReference type="RefSeq" id="WP_052472612.1">
    <property type="nucleotide sequence ID" value="NZ_CP010817.1"/>
</dbReference>
<evidence type="ECO:0000259" key="2">
    <source>
        <dbReference type="Pfam" id="PF18942"/>
    </source>
</evidence>
<name>A0AAJ4W172_MYRPR</name>
<dbReference type="AlphaFoldDB" id="A0AAJ4W172"/>
<keyword evidence="4" id="KW-1185">Reference proteome</keyword>
<proteinExistence type="predicted"/>
<evidence type="ECO:0000313" key="3">
    <source>
        <dbReference type="EMBL" id="SEQ04532.1"/>
    </source>
</evidence>
<feature type="domain" description="DUF5689" evidence="2">
    <location>
        <begin position="42"/>
        <end position="276"/>
    </location>
</feature>
<dbReference type="PROSITE" id="PS51257">
    <property type="entry name" value="PROKAR_LIPOPROTEIN"/>
    <property type="match status" value="1"/>
</dbReference>
<accession>A0AAJ4W172</accession>
<evidence type="ECO:0000256" key="1">
    <source>
        <dbReference type="SAM" id="SignalP"/>
    </source>
</evidence>
<feature type="chain" id="PRO_5042554194" description="DUF5689 domain-containing protein" evidence="1">
    <location>
        <begin position="23"/>
        <end position="671"/>
    </location>
</feature>
<gene>
    <name evidence="3" type="ORF">SAMN04488089_101396</name>
</gene>
<comment type="caution">
    <text evidence="3">The sequence shown here is derived from an EMBL/GenBank/DDBJ whole genome shotgun (WGS) entry which is preliminary data.</text>
</comment>
<dbReference type="InterPro" id="IPR043744">
    <property type="entry name" value="DUF5689"/>
</dbReference>
<dbReference type="KEGG" id="mpw:MPR_0098"/>
<evidence type="ECO:0000313" key="4">
    <source>
        <dbReference type="Proteomes" id="UP000183496"/>
    </source>
</evidence>
<sequence>MKTLIKSILYFSFAALVFTGCAKNDDFSIPTIVDPAAGLKETKSIEDIYKFITPTIAKYEADDIIKGIIVSTDKEQTFFKEIYFVDEQNNKAGVFKLDKYSTFVDYEIGSTVYIKLKDTYVQLNNGILSIGGQNGKFVGYLADPIYKKHIFASNKNVLSLKELEENYLTEVTLKEVIESNGKDHSFIGKLIRIKDVQFDSEARGKTFVRNGESATFNIIESREAVVNPLQGKIGFRVASQNKVFSNKIVDNNSGTMTGVMTIFNKDFQFIPRFTSDLKLDQDPFKVEGGTDPEVPVDPNIKVEPGKYLAFPGADFKDWKAFEGAMNKYGLEFAVQSKGQGWANSDALELKGTPEKTGYTFTIDDVKVPTGATELSFLMKGTADARSLSINVFQADGTFVAYNVGAVVGSKRVEKSKINTEEQFVNNYEGVIDTKGEWVKIILNLKGFNYNTTGKGNFIAFKHGGATKTIASKYDLIIDEIRFEDGTPADGGTDPVDPVDPEVPEVGNILSSFDVVNGLEWINSKYAVVEAGKGLDGKSKGLVINGDRDKADTAYRLSNVKVPADTKKITLKLKGTSKGRSLVFNVLDKEVKSNFFSLKDVKSDVTLTGEGSKNTYTGNIDTNNKWITVTLNLPAGNVNNTNAGKFFEIRLGGKENNVDSNYDLVIDDIVFE</sequence>
<protein>
    <recommendedName>
        <fullName evidence="2">DUF5689 domain-containing protein</fullName>
    </recommendedName>
</protein>
<dbReference type="EMBL" id="FOFY01000001">
    <property type="protein sequence ID" value="SEQ04532.1"/>
    <property type="molecule type" value="Genomic_DNA"/>
</dbReference>
<keyword evidence="1" id="KW-0732">Signal</keyword>
<reference evidence="3 4" key="1">
    <citation type="submission" date="2016-10" db="EMBL/GenBank/DDBJ databases">
        <authorList>
            <person name="Varghese N."/>
            <person name="Submissions S."/>
        </authorList>
    </citation>
    <scope>NUCLEOTIDE SEQUENCE [LARGE SCALE GENOMIC DNA]</scope>
    <source>
        <strain evidence="4">DSM 19823 / KCTC 23066 / CCTCC M 208030 / D25</strain>
    </source>
</reference>
<dbReference type="Pfam" id="PF18942">
    <property type="entry name" value="DUF5689"/>
    <property type="match status" value="1"/>
</dbReference>
<dbReference type="Proteomes" id="UP000183496">
    <property type="component" value="Unassembled WGS sequence"/>
</dbReference>
<organism evidence="3 4">
    <name type="scientific">Myroides profundi</name>
    <dbReference type="NCBI Taxonomy" id="480520"/>
    <lineage>
        <taxon>Bacteria</taxon>
        <taxon>Pseudomonadati</taxon>
        <taxon>Bacteroidota</taxon>
        <taxon>Flavobacteriia</taxon>
        <taxon>Flavobacteriales</taxon>
        <taxon>Flavobacteriaceae</taxon>
        <taxon>Myroides</taxon>
    </lineage>
</organism>